<evidence type="ECO:0000313" key="7">
    <source>
        <dbReference type="Proteomes" id="UP000245207"/>
    </source>
</evidence>
<sequence>MNILCGCGELARMRTSWTENNPARRFLGCPNFMDPTSNCNFFQWVDAPLPNH</sequence>
<proteinExistence type="predicted"/>
<evidence type="ECO:0000256" key="4">
    <source>
        <dbReference type="PROSITE-ProRule" id="PRU01343"/>
    </source>
</evidence>
<dbReference type="Proteomes" id="UP000245207">
    <property type="component" value="Unassembled WGS sequence"/>
</dbReference>
<dbReference type="InterPro" id="IPR010666">
    <property type="entry name" value="Znf_GRF"/>
</dbReference>
<gene>
    <name evidence="6" type="ORF">CTI12_AA052590</name>
</gene>
<keyword evidence="7" id="KW-1185">Reference proteome</keyword>
<dbReference type="PROSITE" id="PS51999">
    <property type="entry name" value="ZF_GRF"/>
    <property type="match status" value="1"/>
</dbReference>
<dbReference type="AlphaFoldDB" id="A0A2U1QB21"/>
<evidence type="ECO:0000259" key="5">
    <source>
        <dbReference type="PROSITE" id="PS51999"/>
    </source>
</evidence>
<keyword evidence="3" id="KW-0862">Zinc</keyword>
<reference evidence="6 7" key="1">
    <citation type="journal article" date="2018" name="Mol. Plant">
        <title>The genome of Artemisia annua provides insight into the evolution of Asteraceae family and artemisinin biosynthesis.</title>
        <authorList>
            <person name="Shen Q."/>
            <person name="Zhang L."/>
            <person name="Liao Z."/>
            <person name="Wang S."/>
            <person name="Yan T."/>
            <person name="Shi P."/>
            <person name="Liu M."/>
            <person name="Fu X."/>
            <person name="Pan Q."/>
            <person name="Wang Y."/>
            <person name="Lv Z."/>
            <person name="Lu X."/>
            <person name="Zhang F."/>
            <person name="Jiang W."/>
            <person name="Ma Y."/>
            <person name="Chen M."/>
            <person name="Hao X."/>
            <person name="Li L."/>
            <person name="Tang Y."/>
            <person name="Lv G."/>
            <person name="Zhou Y."/>
            <person name="Sun X."/>
            <person name="Brodelius P.E."/>
            <person name="Rose J.K.C."/>
            <person name="Tang K."/>
        </authorList>
    </citation>
    <scope>NUCLEOTIDE SEQUENCE [LARGE SCALE GENOMIC DNA]</scope>
    <source>
        <strain evidence="7">cv. Huhao1</strain>
        <tissue evidence="6">Leaf</tissue>
    </source>
</reference>
<protein>
    <submittedName>
        <fullName evidence="6">Zinc finger, GRF-type</fullName>
    </submittedName>
</protein>
<dbReference type="PANTHER" id="PTHR33248">
    <property type="entry name" value="ZINC ION-BINDING PROTEIN"/>
    <property type="match status" value="1"/>
</dbReference>
<evidence type="ECO:0000256" key="3">
    <source>
        <dbReference type="ARBA" id="ARBA00022833"/>
    </source>
</evidence>
<dbReference type="EMBL" id="PKPP01000259">
    <property type="protein sequence ID" value="PWA95183.1"/>
    <property type="molecule type" value="Genomic_DNA"/>
</dbReference>
<evidence type="ECO:0000256" key="2">
    <source>
        <dbReference type="ARBA" id="ARBA00022771"/>
    </source>
</evidence>
<evidence type="ECO:0000256" key="1">
    <source>
        <dbReference type="ARBA" id="ARBA00022723"/>
    </source>
</evidence>
<evidence type="ECO:0000313" key="6">
    <source>
        <dbReference type="EMBL" id="PWA95183.1"/>
    </source>
</evidence>
<dbReference type="GO" id="GO:0008270">
    <property type="term" value="F:zinc ion binding"/>
    <property type="evidence" value="ECO:0007669"/>
    <property type="project" value="UniProtKB-KW"/>
</dbReference>
<keyword evidence="2 4" id="KW-0863">Zinc-finger</keyword>
<feature type="domain" description="GRF-type" evidence="5">
    <location>
        <begin position="5"/>
        <end position="48"/>
    </location>
</feature>
<dbReference type="Pfam" id="PF06839">
    <property type="entry name" value="Zn_ribbon_GRF"/>
    <property type="match status" value="1"/>
</dbReference>
<dbReference type="OrthoDB" id="1514592at2759"/>
<name>A0A2U1QB21_ARTAN</name>
<organism evidence="6 7">
    <name type="scientific">Artemisia annua</name>
    <name type="common">Sweet wormwood</name>
    <dbReference type="NCBI Taxonomy" id="35608"/>
    <lineage>
        <taxon>Eukaryota</taxon>
        <taxon>Viridiplantae</taxon>
        <taxon>Streptophyta</taxon>
        <taxon>Embryophyta</taxon>
        <taxon>Tracheophyta</taxon>
        <taxon>Spermatophyta</taxon>
        <taxon>Magnoliopsida</taxon>
        <taxon>eudicotyledons</taxon>
        <taxon>Gunneridae</taxon>
        <taxon>Pentapetalae</taxon>
        <taxon>asterids</taxon>
        <taxon>campanulids</taxon>
        <taxon>Asterales</taxon>
        <taxon>Asteraceae</taxon>
        <taxon>Asteroideae</taxon>
        <taxon>Anthemideae</taxon>
        <taxon>Artemisiinae</taxon>
        <taxon>Artemisia</taxon>
    </lineage>
</organism>
<comment type="caution">
    <text evidence="6">The sequence shown here is derived from an EMBL/GenBank/DDBJ whole genome shotgun (WGS) entry which is preliminary data.</text>
</comment>
<accession>A0A2U1QB21</accession>
<keyword evidence="1" id="KW-0479">Metal-binding</keyword>